<evidence type="ECO:0000256" key="1">
    <source>
        <dbReference type="SAM" id="Phobius"/>
    </source>
</evidence>
<keyword evidence="1" id="KW-0812">Transmembrane</keyword>
<keyword evidence="1" id="KW-1133">Transmembrane helix</keyword>
<protein>
    <submittedName>
        <fullName evidence="2">Uncharacterized protein</fullName>
    </submittedName>
</protein>
<accession>A0A5C5BB98</accession>
<name>A0A5C5BB98_9MICO</name>
<reference evidence="2 3" key="1">
    <citation type="submission" date="2019-06" db="EMBL/GenBank/DDBJ databases">
        <title>Draft genome sequence of Miniimonas arenae KCTC 19750T isolated from sea sand.</title>
        <authorList>
            <person name="Park S.-J."/>
        </authorList>
    </citation>
    <scope>NUCLEOTIDE SEQUENCE [LARGE SCALE GENOMIC DNA]</scope>
    <source>
        <strain evidence="2 3">KCTC 19750</strain>
    </source>
</reference>
<comment type="caution">
    <text evidence="2">The sequence shown here is derived from an EMBL/GenBank/DDBJ whole genome shotgun (WGS) entry which is preliminary data.</text>
</comment>
<dbReference type="RefSeq" id="WP_139986915.1">
    <property type="nucleotide sequence ID" value="NZ_VENP01000027.1"/>
</dbReference>
<dbReference type="Proteomes" id="UP000313849">
    <property type="component" value="Unassembled WGS sequence"/>
</dbReference>
<dbReference type="AlphaFoldDB" id="A0A5C5BB98"/>
<sequence length="196" mass="20059">MVAPQPVPDDVRAEIAGPGVLDAVVAQARADSYVPSALGEPRTVHTWSDAFLAGDVSGDVLEALPEWEAPVLVGTYPAAVATFVREDDAVVLAGLQHDPSLAAEVVGLGDDVALVSYTGWDFLVDDAGVSAFSPGARFVLDGPGPVTLAEASTAMARDPGESSALPVIGGLLVVVALLVAPVVALVAWRSRRARQG</sequence>
<proteinExistence type="predicted"/>
<organism evidence="2 3">
    <name type="scientific">Miniimonas arenae</name>
    <dbReference type="NCBI Taxonomy" id="676201"/>
    <lineage>
        <taxon>Bacteria</taxon>
        <taxon>Bacillati</taxon>
        <taxon>Actinomycetota</taxon>
        <taxon>Actinomycetes</taxon>
        <taxon>Micrococcales</taxon>
        <taxon>Beutenbergiaceae</taxon>
        <taxon>Miniimonas</taxon>
    </lineage>
</organism>
<feature type="transmembrane region" description="Helical" evidence="1">
    <location>
        <begin position="164"/>
        <end position="188"/>
    </location>
</feature>
<gene>
    <name evidence="2" type="ORF">FH969_08380</name>
</gene>
<dbReference type="EMBL" id="VENP01000027">
    <property type="protein sequence ID" value="TNU74000.1"/>
    <property type="molecule type" value="Genomic_DNA"/>
</dbReference>
<evidence type="ECO:0000313" key="2">
    <source>
        <dbReference type="EMBL" id="TNU74000.1"/>
    </source>
</evidence>
<evidence type="ECO:0000313" key="3">
    <source>
        <dbReference type="Proteomes" id="UP000313849"/>
    </source>
</evidence>
<keyword evidence="1" id="KW-0472">Membrane</keyword>
<keyword evidence="3" id="KW-1185">Reference proteome</keyword>